<keyword evidence="2" id="KW-1185">Reference proteome</keyword>
<gene>
    <name evidence="1" type="ORF">PCON_06944</name>
</gene>
<dbReference type="AlphaFoldDB" id="U4L003"/>
<accession>U4L003</accession>
<sequence>MYDDANRLMKPICYNPVIIQVTITSGTSTNSPKNLPISDWRKPELAVADAPSPLHSLIWRTRLRKSAERECSRMLSPAHRLQRERAEELRKFSVCENSEGRGWPRDWYGELRNTEHGGSTRDRWESNKLQYAWNNLHSGFGGVSRQSTGLQ</sequence>
<dbReference type="EMBL" id="HF935349">
    <property type="protein sequence ID" value="CCX07355.2"/>
    <property type="molecule type" value="Genomic_DNA"/>
</dbReference>
<evidence type="ECO:0000313" key="2">
    <source>
        <dbReference type="Proteomes" id="UP000018144"/>
    </source>
</evidence>
<name>U4L003_PYROM</name>
<organism evidence="1 2">
    <name type="scientific">Pyronema omphalodes (strain CBS 100304)</name>
    <name type="common">Pyronema confluens</name>
    <dbReference type="NCBI Taxonomy" id="1076935"/>
    <lineage>
        <taxon>Eukaryota</taxon>
        <taxon>Fungi</taxon>
        <taxon>Dikarya</taxon>
        <taxon>Ascomycota</taxon>
        <taxon>Pezizomycotina</taxon>
        <taxon>Pezizomycetes</taxon>
        <taxon>Pezizales</taxon>
        <taxon>Pyronemataceae</taxon>
        <taxon>Pyronema</taxon>
    </lineage>
</organism>
<protein>
    <submittedName>
        <fullName evidence="1">Uncharacterized protein</fullName>
    </submittedName>
</protein>
<reference evidence="1 2" key="1">
    <citation type="journal article" date="2013" name="PLoS Genet.">
        <title>The genome and development-dependent transcriptomes of Pyronema confluens: a window into fungal evolution.</title>
        <authorList>
            <person name="Traeger S."/>
            <person name="Altegoer F."/>
            <person name="Freitag M."/>
            <person name="Gabaldon T."/>
            <person name="Kempken F."/>
            <person name="Kumar A."/>
            <person name="Marcet-Houben M."/>
            <person name="Poggeler S."/>
            <person name="Stajich J.E."/>
            <person name="Nowrousian M."/>
        </authorList>
    </citation>
    <scope>NUCLEOTIDE SEQUENCE [LARGE SCALE GENOMIC DNA]</scope>
    <source>
        <strain evidence="2">CBS 100304</strain>
        <tissue evidence="1">Vegetative mycelium</tissue>
    </source>
</reference>
<dbReference type="Proteomes" id="UP000018144">
    <property type="component" value="Unassembled WGS sequence"/>
</dbReference>
<evidence type="ECO:0000313" key="1">
    <source>
        <dbReference type="EMBL" id="CCX07355.2"/>
    </source>
</evidence>
<proteinExistence type="predicted"/>